<sequence length="361" mass="40642">MMTTVGGRRRGMTITHRDHRHLEWIARWYSLTDEHLGRMDKGWAAWAVMMSNDRLPKGAPLNPMPDGSKGQKASTYLSNLRTRMSRLSKVEIPGFKEGLVTRLRSWEPGRVTTGWWLTRTGKEYMHAPYSIATEPSVLKAGHVWDSADIGFQIESLFGLTILSERETTSGQTFRDGLTQEVPTSLFKAKRTGQERDGLPRSKRPDLAILHTSSSGRVSFTAIEVERVMSRPIRDYREKLLTYTEDPHVDAIWYLCDRAPIRNRVRQAYTDLLKAGEIADTSTTPTLVETVQHWGEPPPREQQDGYLRRTTSWVGLPGIGLDGSPLLNSKGEPSAVGKRMLGALRMEQTMQSASTPSNGRAH</sequence>
<name>A0A507ZTZ2_9ACTO</name>
<proteinExistence type="predicted"/>
<dbReference type="Proteomes" id="UP000319010">
    <property type="component" value="Unassembled WGS sequence"/>
</dbReference>
<evidence type="ECO:0000313" key="1">
    <source>
        <dbReference type="EMBL" id="TQD41246.1"/>
    </source>
</evidence>
<organism evidence="1 2">
    <name type="scientific">Actinomyces johnsonii</name>
    <dbReference type="NCBI Taxonomy" id="544581"/>
    <lineage>
        <taxon>Bacteria</taxon>
        <taxon>Bacillati</taxon>
        <taxon>Actinomycetota</taxon>
        <taxon>Actinomycetes</taxon>
        <taxon>Actinomycetales</taxon>
        <taxon>Actinomycetaceae</taxon>
        <taxon>Actinomyces</taxon>
    </lineage>
</organism>
<evidence type="ECO:0000313" key="2">
    <source>
        <dbReference type="Proteomes" id="UP000319010"/>
    </source>
</evidence>
<dbReference type="AlphaFoldDB" id="A0A507ZTZ2"/>
<gene>
    <name evidence="1" type="ORF">FK256_14030</name>
</gene>
<accession>A0A507ZTZ2</accession>
<dbReference type="EMBL" id="VICB01000031">
    <property type="protein sequence ID" value="TQD41246.1"/>
    <property type="molecule type" value="Genomic_DNA"/>
</dbReference>
<protein>
    <submittedName>
        <fullName evidence="1">Uncharacterized protein</fullName>
    </submittedName>
</protein>
<dbReference type="RefSeq" id="WP_141425177.1">
    <property type="nucleotide sequence ID" value="NZ_JASPFB010000024.1"/>
</dbReference>
<reference evidence="1 2" key="1">
    <citation type="submission" date="2019-06" db="EMBL/GenBank/DDBJ databases">
        <title>Draft genome sequence of Actinomyces johnsonii CCUG 34287T.</title>
        <authorList>
            <person name="Salva-Serra F."/>
            <person name="Cardew S."/>
            <person name="Moore E."/>
        </authorList>
    </citation>
    <scope>NUCLEOTIDE SEQUENCE [LARGE SCALE GENOMIC DNA]</scope>
    <source>
        <strain evidence="1 2">CCUG 34287</strain>
    </source>
</reference>
<comment type="caution">
    <text evidence="1">The sequence shown here is derived from an EMBL/GenBank/DDBJ whole genome shotgun (WGS) entry which is preliminary data.</text>
</comment>